<dbReference type="OrthoDB" id="92308at2"/>
<evidence type="ECO:0000313" key="4">
    <source>
        <dbReference type="Proteomes" id="UP000480929"/>
    </source>
</evidence>
<accession>A0A6N7SCD6</accession>
<evidence type="ECO:0008006" key="5">
    <source>
        <dbReference type="Google" id="ProtNLM"/>
    </source>
</evidence>
<name>A0A6N7SCD6_9FIRM</name>
<evidence type="ECO:0000313" key="1">
    <source>
        <dbReference type="EMBL" id="MSA90986.1"/>
    </source>
</evidence>
<keyword evidence="4" id="KW-1185">Reference proteome</keyword>
<evidence type="ECO:0000313" key="3">
    <source>
        <dbReference type="Proteomes" id="UP000433575"/>
    </source>
</evidence>
<sequence length="209" mass="24440">MKPEEVISRVCVYGLEESVRGSKYPMATDLSKVSEDITPTVVKLATSRQGEGHDNFMNGILVQMDLTLTNKAWVEAERYHFLDFVSSQSTMHRITKFDLDSAYIDYVDPRMIDIMKEKVQAYNELQAQLKETEDPKQKQALQAELNERYLQILYSNPCGFRITARMTTNYRQLKTIYLQRRTHRLPEWRAFCAWIETLPHSEFITGKTE</sequence>
<dbReference type="Proteomes" id="UP000433575">
    <property type="component" value="Unassembled WGS sequence"/>
</dbReference>
<dbReference type="RefSeq" id="WP_020226188.1">
    <property type="nucleotide sequence ID" value="NZ_AP031450.1"/>
</dbReference>
<organism evidence="1 3">
    <name type="scientific">Holdemania massiliensis</name>
    <dbReference type="NCBI Taxonomy" id="1468449"/>
    <lineage>
        <taxon>Bacteria</taxon>
        <taxon>Bacillati</taxon>
        <taxon>Bacillota</taxon>
        <taxon>Erysipelotrichia</taxon>
        <taxon>Erysipelotrichales</taxon>
        <taxon>Erysipelotrichaceae</taxon>
        <taxon>Holdemania</taxon>
    </lineage>
</organism>
<dbReference type="Proteomes" id="UP000480929">
    <property type="component" value="Unassembled WGS sequence"/>
</dbReference>
<dbReference type="EMBL" id="WKPI01000043">
    <property type="protein sequence ID" value="MSC34757.1"/>
    <property type="molecule type" value="Genomic_DNA"/>
</dbReference>
<reference evidence="3 4" key="1">
    <citation type="journal article" date="2019" name="Nat. Med.">
        <title>A library of human gut bacterial isolates paired with longitudinal multiomics data enables mechanistic microbiome research.</title>
        <authorList>
            <person name="Poyet M."/>
            <person name="Groussin M."/>
            <person name="Gibbons S.M."/>
            <person name="Avila-Pacheco J."/>
            <person name="Jiang X."/>
            <person name="Kearney S.M."/>
            <person name="Perrotta A.R."/>
            <person name="Berdy B."/>
            <person name="Zhao S."/>
            <person name="Lieberman T.D."/>
            <person name="Swanson P.K."/>
            <person name="Smith M."/>
            <person name="Roesemann S."/>
            <person name="Alexander J.E."/>
            <person name="Rich S.A."/>
            <person name="Livny J."/>
            <person name="Vlamakis H."/>
            <person name="Clish C."/>
            <person name="Bullock K."/>
            <person name="Deik A."/>
            <person name="Scott J."/>
            <person name="Pierce K.A."/>
            <person name="Xavier R.J."/>
            <person name="Alm E.J."/>
        </authorList>
    </citation>
    <scope>NUCLEOTIDE SEQUENCE [LARGE SCALE GENOMIC DNA]</scope>
    <source>
        <strain evidence="1 3">BIOML-A4</strain>
        <strain evidence="2 4">BIOML-A5</strain>
    </source>
</reference>
<proteinExistence type="predicted"/>
<gene>
    <name evidence="2" type="ORF">GKD88_16635</name>
    <name evidence="1" type="ORF">GKE08_16755</name>
</gene>
<dbReference type="EMBL" id="WKPJ01000040">
    <property type="protein sequence ID" value="MSA90986.1"/>
    <property type="molecule type" value="Genomic_DNA"/>
</dbReference>
<evidence type="ECO:0000313" key="2">
    <source>
        <dbReference type="EMBL" id="MSC34757.1"/>
    </source>
</evidence>
<dbReference type="GeneID" id="42457963"/>
<comment type="caution">
    <text evidence="1">The sequence shown here is derived from an EMBL/GenBank/DDBJ whole genome shotgun (WGS) entry which is preliminary data.</text>
</comment>
<protein>
    <recommendedName>
        <fullName evidence="5">FAD-dependent thymidylate synthase</fullName>
    </recommendedName>
</protein>
<dbReference type="AlphaFoldDB" id="A0A6N7SCD6"/>